<evidence type="ECO:0000313" key="3">
    <source>
        <dbReference type="Proteomes" id="UP001157418"/>
    </source>
</evidence>
<sequence>MKAACVTAGVEGGKQVVKEQVASGKFDPQEPSTVVEMTQDMHASVKSLMEKNFASLLYLGELGLEGLRQLCRDPDIEENPPEGDTLKVGSSSTTLGN</sequence>
<dbReference type="EMBL" id="CAKMRJ010003334">
    <property type="protein sequence ID" value="CAH1432861.1"/>
    <property type="molecule type" value="Genomic_DNA"/>
</dbReference>
<comment type="caution">
    <text evidence="2">The sequence shown here is derived from an EMBL/GenBank/DDBJ whole genome shotgun (WGS) entry which is preliminary data.</text>
</comment>
<name>A0AAU9N0I2_9ASTR</name>
<accession>A0AAU9N0I2</accession>
<gene>
    <name evidence="2" type="ORF">LVIROSA_LOCUS19483</name>
</gene>
<evidence type="ECO:0000256" key="1">
    <source>
        <dbReference type="SAM" id="MobiDB-lite"/>
    </source>
</evidence>
<protein>
    <submittedName>
        <fullName evidence="2">Uncharacterized protein</fullName>
    </submittedName>
</protein>
<dbReference type="Proteomes" id="UP001157418">
    <property type="component" value="Unassembled WGS sequence"/>
</dbReference>
<organism evidence="2 3">
    <name type="scientific">Lactuca virosa</name>
    <dbReference type="NCBI Taxonomy" id="75947"/>
    <lineage>
        <taxon>Eukaryota</taxon>
        <taxon>Viridiplantae</taxon>
        <taxon>Streptophyta</taxon>
        <taxon>Embryophyta</taxon>
        <taxon>Tracheophyta</taxon>
        <taxon>Spermatophyta</taxon>
        <taxon>Magnoliopsida</taxon>
        <taxon>eudicotyledons</taxon>
        <taxon>Gunneridae</taxon>
        <taxon>Pentapetalae</taxon>
        <taxon>asterids</taxon>
        <taxon>campanulids</taxon>
        <taxon>Asterales</taxon>
        <taxon>Asteraceae</taxon>
        <taxon>Cichorioideae</taxon>
        <taxon>Cichorieae</taxon>
        <taxon>Lactucinae</taxon>
        <taxon>Lactuca</taxon>
    </lineage>
</organism>
<keyword evidence="3" id="KW-1185">Reference proteome</keyword>
<feature type="region of interest" description="Disordered" evidence="1">
    <location>
        <begin position="73"/>
        <end position="97"/>
    </location>
</feature>
<evidence type="ECO:0000313" key="2">
    <source>
        <dbReference type="EMBL" id="CAH1432861.1"/>
    </source>
</evidence>
<reference evidence="2 3" key="1">
    <citation type="submission" date="2022-01" db="EMBL/GenBank/DDBJ databases">
        <authorList>
            <person name="Xiong W."/>
            <person name="Schranz E."/>
        </authorList>
    </citation>
    <scope>NUCLEOTIDE SEQUENCE [LARGE SCALE GENOMIC DNA]</scope>
</reference>
<dbReference type="AlphaFoldDB" id="A0AAU9N0I2"/>
<proteinExistence type="predicted"/>
<feature type="compositionally biased region" description="Polar residues" evidence="1">
    <location>
        <begin position="88"/>
        <end position="97"/>
    </location>
</feature>